<keyword evidence="2" id="KW-1185">Reference proteome</keyword>
<proteinExistence type="predicted"/>
<dbReference type="AlphaFoldDB" id="A0A068VMU0"/>
<protein>
    <submittedName>
        <fullName evidence="1">DH200=94 genomic scaffold, scaffold_2220</fullName>
    </submittedName>
</protein>
<evidence type="ECO:0000313" key="1">
    <source>
        <dbReference type="EMBL" id="CDP20998.1"/>
    </source>
</evidence>
<name>A0A068VMU0_COFCA</name>
<dbReference type="InParanoid" id="A0A068VMU0"/>
<dbReference type="Gramene" id="CDP20998">
    <property type="protein sequence ID" value="CDP20998"/>
    <property type="gene ID" value="GSCOC_T00004761001"/>
</dbReference>
<reference evidence="2" key="1">
    <citation type="journal article" date="2014" name="Science">
        <title>The coffee genome provides insight into the convergent evolution of caffeine biosynthesis.</title>
        <authorList>
            <person name="Denoeud F."/>
            <person name="Carretero-Paulet L."/>
            <person name="Dereeper A."/>
            <person name="Droc G."/>
            <person name="Guyot R."/>
            <person name="Pietrella M."/>
            <person name="Zheng C."/>
            <person name="Alberti A."/>
            <person name="Anthony F."/>
            <person name="Aprea G."/>
            <person name="Aury J.M."/>
            <person name="Bento P."/>
            <person name="Bernard M."/>
            <person name="Bocs S."/>
            <person name="Campa C."/>
            <person name="Cenci A."/>
            <person name="Combes M.C."/>
            <person name="Crouzillat D."/>
            <person name="Da Silva C."/>
            <person name="Daddiego L."/>
            <person name="De Bellis F."/>
            <person name="Dussert S."/>
            <person name="Garsmeur O."/>
            <person name="Gayraud T."/>
            <person name="Guignon V."/>
            <person name="Jahn K."/>
            <person name="Jamilloux V."/>
            <person name="Joet T."/>
            <person name="Labadie K."/>
            <person name="Lan T."/>
            <person name="Leclercq J."/>
            <person name="Lepelley M."/>
            <person name="Leroy T."/>
            <person name="Li L.T."/>
            <person name="Librado P."/>
            <person name="Lopez L."/>
            <person name="Munoz A."/>
            <person name="Noel B."/>
            <person name="Pallavicini A."/>
            <person name="Perrotta G."/>
            <person name="Poncet V."/>
            <person name="Pot D."/>
            <person name="Priyono X."/>
            <person name="Rigoreau M."/>
            <person name="Rouard M."/>
            <person name="Rozas J."/>
            <person name="Tranchant-Dubreuil C."/>
            <person name="VanBuren R."/>
            <person name="Zhang Q."/>
            <person name="Andrade A.C."/>
            <person name="Argout X."/>
            <person name="Bertrand B."/>
            <person name="de Kochko A."/>
            <person name="Graziosi G."/>
            <person name="Henry R.J."/>
            <person name="Jayarama X."/>
            <person name="Ming R."/>
            <person name="Nagai C."/>
            <person name="Rounsley S."/>
            <person name="Sankoff D."/>
            <person name="Giuliano G."/>
            <person name="Albert V.A."/>
            <person name="Wincker P."/>
            <person name="Lashermes P."/>
        </authorList>
    </citation>
    <scope>NUCLEOTIDE SEQUENCE [LARGE SCALE GENOMIC DNA]</scope>
    <source>
        <strain evidence="2">cv. DH200-94</strain>
    </source>
</reference>
<sequence>MEVSSFRLKTLLLQKVGYKCRHYMADDRINFLLICTRTQIPIADDRINFFLNMYWKSDPYALISGCL</sequence>
<dbReference type="EMBL" id="HG741304">
    <property type="protein sequence ID" value="CDP20998.1"/>
    <property type="molecule type" value="Genomic_DNA"/>
</dbReference>
<dbReference type="Proteomes" id="UP000295252">
    <property type="component" value="Unassembled WGS sequence"/>
</dbReference>
<gene>
    <name evidence="1" type="ORF">GSCOC_T00004761001</name>
</gene>
<organism evidence="1 2">
    <name type="scientific">Coffea canephora</name>
    <name type="common">Robusta coffee</name>
    <dbReference type="NCBI Taxonomy" id="49390"/>
    <lineage>
        <taxon>Eukaryota</taxon>
        <taxon>Viridiplantae</taxon>
        <taxon>Streptophyta</taxon>
        <taxon>Embryophyta</taxon>
        <taxon>Tracheophyta</taxon>
        <taxon>Spermatophyta</taxon>
        <taxon>Magnoliopsida</taxon>
        <taxon>eudicotyledons</taxon>
        <taxon>Gunneridae</taxon>
        <taxon>Pentapetalae</taxon>
        <taxon>asterids</taxon>
        <taxon>lamiids</taxon>
        <taxon>Gentianales</taxon>
        <taxon>Rubiaceae</taxon>
        <taxon>Ixoroideae</taxon>
        <taxon>Gardenieae complex</taxon>
        <taxon>Bertiereae - Coffeeae clade</taxon>
        <taxon>Coffeeae</taxon>
        <taxon>Coffea</taxon>
    </lineage>
</organism>
<accession>A0A068VMU0</accession>
<evidence type="ECO:0000313" key="2">
    <source>
        <dbReference type="Proteomes" id="UP000295252"/>
    </source>
</evidence>